<comment type="caution">
    <text evidence="3">The sequence shown here is derived from an EMBL/GenBank/DDBJ whole genome shotgun (WGS) entry which is preliminary data.</text>
</comment>
<protein>
    <submittedName>
        <fullName evidence="3">ATP-binding protein</fullName>
    </submittedName>
</protein>
<dbReference type="InterPro" id="IPR041682">
    <property type="entry name" value="AAA_14"/>
</dbReference>
<feature type="domain" description="AAA" evidence="1">
    <location>
        <begin position="18"/>
        <end position="149"/>
    </location>
</feature>
<dbReference type="Gene3D" id="3.40.50.300">
    <property type="entry name" value="P-loop containing nucleotide triphosphate hydrolases"/>
    <property type="match status" value="1"/>
</dbReference>
<keyword evidence="3" id="KW-0067">ATP-binding</keyword>
<dbReference type="EMBL" id="VZAH01000103">
    <property type="protein sequence ID" value="MQP14907.1"/>
    <property type="molecule type" value="Genomic_DNA"/>
</dbReference>
<dbReference type="GO" id="GO:0005524">
    <property type="term" value="F:ATP binding"/>
    <property type="evidence" value="ECO:0007669"/>
    <property type="project" value="UniProtKB-KW"/>
</dbReference>
<dbReference type="PANTHER" id="PTHR33295:SF20">
    <property type="entry name" value="ATPASE"/>
    <property type="match status" value="1"/>
</dbReference>
<evidence type="ECO:0000313" key="3">
    <source>
        <dbReference type="EMBL" id="MQP14907.1"/>
    </source>
</evidence>
<dbReference type="InterPro" id="IPR025420">
    <property type="entry name" value="DUF4143"/>
</dbReference>
<dbReference type="Pfam" id="PF13173">
    <property type="entry name" value="AAA_14"/>
    <property type="match status" value="1"/>
</dbReference>
<evidence type="ECO:0000313" key="4">
    <source>
        <dbReference type="Proteomes" id="UP000477980"/>
    </source>
</evidence>
<name>A0A6G1VN33_9BACT</name>
<organism evidence="3 4">
    <name type="scientific">Segatella copri</name>
    <dbReference type="NCBI Taxonomy" id="165179"/>
    <lineage>
        <taxon>Bacteria</taxon>
        <taxon>Pseudomonadati</taxon>
        <taxon>Bacteroidota</taxon>
        <taxon>Bacteroidia</taxon>
        <taxon>Bacteroidales</taxon>
        <taxon>Prevotellaceae</taxon>
        <taxon>Segatella</taxon>
    </lineage>
</organism>
<dbReference type="Pfam" id="PF13635">
    <property type="entry name" value="DUF4143"/>
    <property type="match status" value="1"/>
</dbReference>
<dbReference type="RefSeq" id="WP_153090073.1">
    <property type="nucleotide sequence ID" value="NZ_VZAH01000103.1"/>
</dbReference>
<keyword evidence="3" id="KW-0547">Nucleotide-binding</keyword>
<dbReference type="Proteomes" id="UP000477980">
    <property type="component" value="Unassembled WGS sequence"/>
</dbReference>
<reference evidence="3 4" key="1">
    <citation type="submission" date="2019-09" db="EMBL/GenBank/DDBJ databases">
        <title>Distinct polysaccharide growth profiles of human intestinal Prevotella copri isolates.</title>
        <authorList>
            <person name="Fehlner-Peach H."/>
            <person name="Magnabosco C."/>
            <person name="Raghavan V."/>
            <person name="Scher J.U."/>
            <person name="Tett A."/>
            <person name="Cox L.M."/>
            <person name="Gottsegen C."/>
            <person name="Watters A."/>
            <person name="Wiltshire- Gordon J.D."/>
            <person name="Segata N."/>
            <person name="Bonneau R."/>
            <person name="Littman D.R."/>
        </authorList>
    </citation>
    <scope>NUCLEOTIDE SEQUENCE [LARGE SCALE GENOMIC DNA]</scope>
    <source>
        <strain evidence="4">iAA917</strain>
    </source>
</reference>
<dbReference type="OrthoDB" id="9801840at2"/>
<gene>
    <name evidence="3" type="ORF">F7D25_10910</name>
</gene>
<dbReference type="SUPFAM" id="SSF52540">
    <property type="entry name" value="P-loop containing nucleoside triphosphate hydrolases"/>
    <property type="match status" value="1"/>
</dbReference>
<dbReference type="InterPro" id="IPR027417">
    <property type="entry name" value="P-loop_NTPase"/>
</dbReference>
<dbReference type="PANTHER" id="PTHR33295">
    <property type="entry name" value="ATPASE"/>
    <property type="match status" value="1"/>
</dbReference>
<evidence type="ECO:0000259" key="2">
    <source>
        <dbReference type="Pfam" id="PF13635"/>
    </source>
</evidence>
<evidence type="ECO:0000259" key="1">
    <source>
        <dbReference type="Pfam" id="PF13173"/>
    </source>
</evidence>
<feature type="domain" description="DUF4143" evidence="2">
    <location>
        <begin position="198"/>
        <end position="336"/>
    </location>
</feature>
<sequence>MIERKEYMNLLEKWRDKKTIKVVTGIRRCGKSSLLRMFREKLLSDGVSEEQVQDLNFEDLDNEPFLDYKILYAHVKQNLCPDKMNYLFFDEIQMVENFQKVIDSLFLLDNVDIYVTGSNAYLLSGEIATLLTGRYIEIKLFPFSFREFMQTQPAHTSRELAYRQYIELGSFPYIPQICQDREMVREYLSGLYNTIVLKDVVSRKKITDVMMLQSVVRFLADNIGNISVIKRICDTMTSLGRKTTSHTIENYVSALTDSYIFYPVQRYDAKGKQLLKTGQKLYLADVGLRQVINGTKGGDLGHVLENIVYLELARRGGEIYVGKAGDAEIDFVVIIGEHKEYYQVSLSVRDETTMQRELAPLKSISDNFPKYLLTLDNDPVQFHDGIKQEYVLDWLMECYDSTKKML</sequence>
<accession>A0A6G1VN33</accession>
<proteinExistence type="predicted"/>
<dbReference type="AlphaFoldDB" id="A0A6G1VN33"/>